<dbReference type="AlphaFoldDB" id="A0A6L9SC39"/>
<name>A0A6L9SC39_9ACTN</name>
<dbReference type="InterPro" id="IPR013830">
    <property type="entry name" value="SGNH_hydro"/>
</dbReference>
<dbReference type="SUPFAM" id="SSF52266">
    <property type="entry name" value="SGNH hydrolase"/>
    <property type="match status" value="1"/>
</dbReference>
<dbReference type="EMBL" id="JAAGOA010000010">
    <property type="protein sequence ID" value="NEE01580.1"/>
    <property type="molecule type" value="Genomic_DNA"/>
</dbReference>
<feature type="domain" description="SGNH hydrolase-type esterase" evidence="1">
    <location>
        <begin position="2"/>
        <end position="166"/>
    </location>
</feature>
<dbReference type="GO" id="GO:0016787">
    <property type="term" value="F:hydrolase activity"/>
    <property type="evidence" value="ECO:0007669"/>
    <property type="project" value="UniProtKB-KW"/>
</dbReference>
<gene>
    <name evidence="2" type="ORF">G1H10_15515</name>
</gene>
<dbReference type="InterPro" id="IPR036514">
    <property type="entry name" value="SGNH_hydro_sf"/>
</dbReference>
<dbReference type="CDD" id="cd01832">
    <property type="entry name" value="SGNH_hydrolase_like_1"/>
    <property type="match status" value="1"/>
</dbReference>
<dbReference type="Proteomes" id="UP000475214">
    <property type="component" value="Unassembled WGS sequence"/>
</dbReference>
<dbReference type="Pfam" id="PF13472">
    <property type="entry name" value="Lipase_GDSL_2"/>
    <property type="match status" value="1"/>
</dbReference>
<protein>
    <submittedName>
        <fullName evidence="2">SGNH/GDSL hydrolase family protein</fullName>
    </submittedName>
</protein>
<comment type="caution">
    <text evidence="2">The sequence shown here is derived from an EMBL/GenBank/DDBJ whole genome shotgun (WGS) entry which is preliminary data.</text>
</comment>
<evidence type="ECO:0000313" key="2">
    <source>
        <dbReference type="EMBL" id="NEE01580.1"/>
    </source>
</evidence>
<keyword evidence="3" id="KW-1185">Reference proteome</keyword>
<reference evidence="2 3" key="1">
    <citation type="submission" date="2020-02" db="EMBL/GenBank/DDBJ databases">
        <authorList>
            <person name="Li X.-J."/>
            <person name="Han X.-M."/>
        </authorList>
    </citation>
    <scope>NUCLEOTIDE SEQUENCE [LARGE SCALE GENOMIC DNA]</scope>
    <source>
        <strain evidence="2 3">CCTCC AB 2017055</strain>
    </source>
</reference>
<evidence type="ECO:0000313" key="3">
    <source>
        <dbReference type="Proteomes" id="UP000475214"/>
    </source>
</evidence>
<dbReference type="Gene3D" id="3.40.50.1110">
    <property type="entry name" value="SGNH hydrolase"/>
    <property type="match status" value="1"/>
</dbReference>
<organism evidence="2 3">
    <name type="scientific">Phytoactinopolyspora halotolerans</name>
    <dbReference type="NCBI Taxonomy" id="1981512"/>
    <lineage>
        <taxon>Bacteria</taxon>
        <taxon>Bacillati</taxon>
        <taxon>Actinomycetota</taxon>
        <taxon>Actinomycetes</taxon>
        <taxon>Jiangellales</taxon>
        <taxon>Jiangellaceae</taxon>
        <taxon>Phytoactinopolyspora</taxon>
    </lineage>
</organism>
<sequence>MGDPRPDGGWRGFAALLAEAFGPDTGYTNLAVSGARAADVRHRQLSQALRLRPDLASVIVGMNDTMRSDFDIVAMRDHILVTVGSLAAAGATPLTVRMHDHSRVFGLPGFLARPLWRRIRRLNAVYDEAYERFGGIRIDLDQQPWVWQRETWSIDRLHPSESGHRRLAYGYARTLSAAGWPVVQMPSVERDGVVVPSTATDVAWLMTKGVPWVVRRGRDLVPWAATMVMRETRVGASPMESDMRARQMP</sequence>
<evidence type="ECO:0000259" key="1">
    <source>
        <dbReference type="Pfam" id="PF13472"/>
    </source>
</evidence>
<proteinExistence type="predicted"/>
<accession>A0A6L9SC39</accession>
<keyword evidence="2" id="KW-0378">Hydrolase</keyword>